<evidence type="ECO:0000256" key="6">
    <source>
        <dbReference type="ARBA" id="ARBA00047561"/>
    </source>
</evidence>
<evidence type="ECO:0000256" key="5">
    <source>
        <dbReference type="ARBA" id="ARBA00023244"/>
    </source>
</evidence>
<dbReference type="OrthoDB" id="10510at2157"/>
<keyword evidence="4" id="KW-0520">NAD</keyword>
<dbReference type="PANTHER" id="PTHR35330:SF1">
    <property type="entry name" value="SIROHEME BIOSYNTHESIS PROTEIN MET8"/>
    <property type="match status" value="1"/>
</dbReference>
<dbReference type="STRING" id="589924.Ferp_0012"/>
<dbReference type="EC" id="1.3.1.76" evidence="2"/>
<dbReference type="Pfam" id="PF13241">
    <property type="entry name" value="NAD_binding_7"/>
    <property type="match status" value="1"/>
</dbReference>
<accession>D3S0J0</accession>
<dbReference type="PANTHER" id="PTHR35330">
    <property type="entry name" value="SIROHEME BIOSYNTHESIS PROTEIN MET8"/>
    <property type="match status" value="1"/>
</dbReference>
<name>D3S0J0_FERPA</name>
<evidence type="ECO:0000313" key="8">
    <source>
        <dbReference type="Proteomes" id="UP000002613"/>
    </source>
</evidence>
<dbReference type="eggNOG" id="arCOG01044">
    <property type="taxonomic scope" value="Archaea"/>
</dbReference>
<evidence type="ECO:0000256" key="2">
    <source>
        <dbReference type="ARBA" id="ARBA00012400"/>
    </source>
</evidence>
<reference evidence="8" key="1">
    <citation type="submission" date="2010-02" db="EMBL/GenBank/DDBJ databases">
        <title>Complete sequence of Ferroglobus placidus DSM 10642.</title>
        <authorList>
            <consortium name="US DOE Joint Genome Institute"/>
            <person name="Lucas S."/>
            <person name="Copeland A."/>
            <person name="Lapidus A."/>
            <person name="Cheng J.-F."/>
            <person name="Bruce D."/>
            <person name="Goodwin L."/>
            <person name="Pitluck S."/>
            <person name="Saunders E."/>
            <person name="Brettin T."/>
            <person name="Detter J.C."/>
            <person name="Han C."/>
            <person name="Tapia R."/>
            <person name="Larimer F."/>
            <person name="Land M."/>
            <person name="Hauser L."/>
            <person name="Kyrpides N."/>
            <person name="Ivanova N."/>
            <person name="Holmes D."/>
            <person name="Lovley D."/>
            <person name="Kyrpides N."/>
            <person name="Anderson I.J."/>
            <person name="Woyke T."/>
        </authorList>
    </citation>
    <scope>NUCLEOTIDE SEQUENCE [LARGE SCALE GENOMIC DNA]</scope>
    <source>
        <strain evidence="8">DSM 10642 / AEDII12DO</strain>
    </source>
</reference>
<dbReference type="EMBL" id="CP001899">
    <property type="protein sequence ID" value="ADC64204.1"/>
    <property type="molecule type" value="Genomic_DNA"/>
</dbReference>
<keyword evidence="8" id="KW-1185">Reference proteome</keyword>
<dbReference type="InterPro" id="IPR028161">
    <property type="entry name" value="Met8-like"/>
</dbReference>
<dbReference type="SUPFAM" id="SSF75615">
    <property type="entry name" value="Siroheme synthase middle domains-like"/>
    <property type="match status" value="1"/>
</dbReference>
<organism evidence="7 8">
    <name type="scientific">Ferroglobus placidus (strain DSM 10642 / AEDII12DO)</name>
    <dbReference type="NCBI Taxonomy" id="589924"/>
    <lineage>
        <taxon>Archaea</taxon>
        <taxon>Methanobacteriati</taxon>
        <taxon>Methanobacteriota</taxon>
        <taxon>Archaeoglobi</taxon>
        <taxon>Archaeoglobales</taxon>
        <taxon>Archaeoglobaceae</taxon>
        <taxon>Ferroglobus</taxon>
    </lineage>
</organism>
<dbReference type="GO" id="GO:0019354">
    <property type="term" value="P:siroheme biosynthetic process"/>
    <property type="evidence" value="ECO:0007669"/>
    <property type="project" value="UniProtKB-UniPathway"/>
</dbReference>
<dbReference type="GeneID" id="8777503"/>
<dbReference type="InterPro" id="IPR006367">
    <property type="entry name" value="Sirohaem_synthase_N"/>
</dbReference>
<proteinExistence type="predicted"/>
<evidence type="ECO:0000313" key="7">
    <source>
        <dbReference type="EMBL" id="ADC64204.1"/>
    </source>
</evidence>
<dbReference type="NCBIfam" id="TIGR01470">
    <property type="entry name" value="cysG_Nterm"/>
    <property type="match status" value="1"/>
</dbReference>
<dbReference type="HOGENOM" id="CLU_011276_8_2_2"/>
<dbReference type="Gene3D" id="3.40.50.720">
    <property type="entry name" value="NAD(P)-binding Rossmann-like Domain"/>
    <property type="match status" value="1"/>
</dbReference>
<reference evidence="7 8" key="2">
    <citation type="journal article" date="2011" name="Stand. Genomic Sci.">
        <title>Complete genome sequence of Ferroglobus placidus AEDII12DO.</title>
        <authorList>
            <person name="Anderson I."/>
            <person name="Risso C."/>
            <person name="Holmes D."/>
            <person name="Lucas S."/>
            <person name="Copeland A."/>
            <person name="Lapidus A."/>
            <person name="Cheng J.F."/>
            <person name="Bruce D."/>
            <person name="Goodwin L."/>
            <person name="Pitluck S."/>
            <person name="Saunders E."/>
            <person name="Brettin T."/>
            <person name="Detter J.C."/>
            <person name="Han C."/>
            <person name="Tapia R."/>
            <person name="Larimer F."/>
            <person name="Land M."/>
            <person name="Hauser L."/>
            <person name="Woyke T."/>
            <person name="Lovley D."/>
            <person name="Kyrpides N."/>
            <person name="Ivanova N."/>
        </authorList>
    </citation>
    <scope>NUCLEOTIDE SEQUENCE [LARGE SCALE GENOMIC DNA]</scope>
    <source>
        <strain evidence="8">DSM 10642 / AEDII12DO</strain>
    </source>
</reference>
<gene>
    <name evidence="7" type="ordered locus">Ferp_0012</name>
</gene>
<evidence type="ECO:0000256" key="1">
    <source>
        <dbReference type="ARBA" id="ARBA00005010"/>
    </source>
</evidence>
<dbReference type="UniPathway" id="UPA00262">
    <property type="reaction ID" value="UER00222"/>
</dbReference>
<dbReference type="PaxDb" id="589924-Ferp_0012"/>
<dbReference type="GO" id="GO:0004325">
    <property type="term" value="F:ferrochelatase activity"/>
    <property type="evidence" value="ECO:0007669"/>
    <property type="project" value="InterPro"/>
</dbReference>
<keyword evidence="3" id="KW-0560">Oxidoreductase</keyword>
<comment type="catalytic activity">
    <reaction evidence="6">
        <text>precorrin-2 + NAD(+) = sirohydrochlorin + NADH + 2 H(+)</text>
        <dbReference type="Rhea" id="RHEA:15613"/>
        <dbReference type="ChEBI" id="CHEBI:15378"/>
        <dbReference type="ChEBI" id="CHEBI:57540"/>
        <dbReference type="ChEBI" id="CHEBI:57945"/>
        <dbReference type="ChEBI" id="CHEBI:58351"/>
        <dbReference type="ChEBI" id="CHEBI:58827"/>
        <dbReference type="EC" id="1.3.1.76"/>
    </reaction>
</comment>
<sequence>MRIPLYIELKGKKIVVIGGGGVGTSRAKKFLNYGANVVVISLDFSDELKELEKEGKVELVYGDAKNVDFLERYVKDAFMVVVAVGSKKVNEVVERLSKKYKFLKNFANDAEKTEVVVPFEGEVEGIKIAVTTEGKSGVVARIVRDKILEMVKSDRETINLLKAMDFFKKYMKEEDVPVDIRMKMYFAISSDEKFLELVKSGKVEDAKAYAVNFLREYLSGERDLDESKTRIQF</sequence>
<protein>
    <recommendedName>
        <fullName evidence="2">precorrin-2 dehydrogenase</fullName>
        <ecNumber evidence="2">1.3.1.76</ecNumber>
    </recommendedName>
</protein>
<evidence type="ECO:0000256" key="3">
    <source>
        <dbReference type="ARBA" id="ARBA00023002"/>
    </source>
</evidence>
<dbReference type="GO" id="GO:0043115">
    <property type="term" value="F:precorrin-2 dehydrogenase activity"/>
    <property type="evidence" value="ECO:0007669"/>
    <property type="project" value="UniProtKB-EC"/>
</dbReference>
<dbReference type="KEGG" id="fpl:Ferp_0012"/>
<dbReference type="InterPro" id="IPR036291">
    <property type="entry name" value="NAD(P)-bd_dom_sf"/>
</dbReference>
<dbReference type="Proteomes" id="UP000002613">
    <property type="component" value="Chromosome"/>
</dbReference>
<comment type="pathway">
    <text evidence="1">Porphyrin-containing compound metabolism; siroheme biosynthesis; sirohydrochlorin from precorrin-2: step 1/1.</text>
</comment>
<dbReference type="SUPFAM" id="SSF51735">
    <property type="entry name" value="NAD(P)-binding Rossmann-fold domains"/>
    <property type="match status" value="1"/>
</dbReference>
<keyword evidence="5" id="KW-0627">Porphyrin biosynthesis</keyword>
<dbReference type="RefSeq" id="WP_012964553.1">
    <property type="nucleotide sequence ID" value="NC_013849.1"/>
</dbReference>
<dbReference type="AlphaFoldDB" id="D3S0J0"/>
<evidence type="ECO:0000256" key="4">
    <source>
        <dbReference type="ARBA" id="ARBA00023027"/>
    </source>
</evidence>